<keyword evidence="1" id="KW-0813">Transport</keyword>
<dbReference type="InterPro" id="IPR003439">
    <property type="entry name" value="ABC_transporter-like_ATP-bd"/>
</dbReference>
<accession>A0A2V3UI80</accession>
<comment type="caution">
    <text evidence="5">The sequence shown here is derived from an EMBL/GenBank/DDBJ whole genome shotgun (WGS) entry which is preliminary data.</text>
</comment>
<dbReference type="SUPFAM" id="SSF52540">
    <property type="entry name" value="P-loop containing nucleoside triphosphate hydrolases"/>
    <property type="match status" value="1"/>
</dbReference>
<keyword evidence="3 5" id="KW-0067">ATP-binding</keyword>
<dbReference type="PROSITE" id="PS50893">
    <property type="entry name" value="ABC_TRANSPORTER_2"/>
    <property type="match status" value="1"/>
</dbReference>
<dbReference type="InterPro" id="IPR051120">
    <property type="entry name" value="ABC_AA/LPS_Transport"/>
</dbReference>
<sequence>MSPSGHETLEVVGLSKRFGGLQVFQEISFTLPQGEVLGVIGPNGAGKTTLINVISGKLAPTAGRVLLGRREMTGQPLHAVSRAGIMRSFQQTNTFSTASVGENIARAITFSGGGSAAWQAITGMLDEFELAPRLDEQSDKLPYGLQKMLGLVLAFVTRPKVLLLDEPAAGLEGRERGRVDSFVRHAREELGCSVLIVEHDMDLIRRLCPNILVLDAGRLLASGPPAEVLARKDVIDAYVGAVEEEVA</sequence>
<organism evidence="5 6">
    <name type="scientific">Chelatococcus asaccharovorans</name>
    <dbReference type="NCBI Taxonomy" id="28210"/>
    <lineage>
        <taxon>Bacteria</taxon>
        <taxon>Pseudomonadati</taxon>
        <taxon>Pseudomonadota</taxon>
        <taxon>Alphaproteobacteria</taxon>
        <taxon>Hyphomicrobiales</taxon>
        <taxon>Chelatococcaceae</taxon>
        <taxon>Chelatococcus</taxon>
    </lineage>
</organism>
<dbReference type="AlphaFoldDB" id="A0A2V3UI80"/>
<evidence type="ECO:0000313" key="6">
    <source>
        <dbReference type="Proteomes" id="UP000248021"/>
    </source>
</evidence>
<evidence type="ECO:0000256" key="2">
    <source>
        <dbReference type="ARBA" id="ARBA00022741"/>
    </source>
</evidence>
<evidence type="ECO:0000259" key="4">
    <source>
        <dbReference type="PROSITE" id="PS50893"/>
    </source>
</evidence>
<dbReference type="OrthoDB" id="9779872at2"/>
<dbReference type="SMART" id="SM00382">
    <property type="entry name" value="AAA"/>
    <property type="match status" value="1"/>
</dbReference>
<evidence type="ECO:0000256" key="3">
    <source>
        <dbReference type="ARBA" id="ARBA00022840"/>
    </source>
</evidence>
<dbReference type="RefSeq" id="WP_110372782.1">
    <property type="nucleotide sequence ID" value="NZ_JAHBRY010000001.1"/>
</dbReference>
<dbReference type="GO" id="GO:0005524">
    <property type="term" value="F:ATP binding"/>
    <property type="evidence" value="ECO:0007669"/>
    <property type="project" value="UniProtKB-KW"/>
</dbReference>
<dbReference type="Proteomes" id="UP000248021">
    <property type="component" value="Unassembled WGS sequence"/>
</dbReference>
<gene>
    <name evidence="5" type="ORF">C7450_101502</name>
</gene>
<protein>
    <submittedName>
        <fullName evidence="5">Branched-chain amino acid transport system ATP-binding protein</fullName>
    </submittedName>
</protein>
<dbReference type="GO" id="GO:0005886">
    <property type="term" value="C:plasma membrane"/>
    <property type="evidence" value="ECO:0007669"/>
    <property type="project" value="TreeGrafter"/>
</dbReference>
<dbReference type="Gene3D" id="3.40.50.300">
    <property type="entry name" value="P-loop containing nucleotide triphosphate hydrolases"/>
    <property type="match status" value="1"/>
</dbReference>
<dbReference type="InterPro" id="IPR027417">
    <property type="entry name" value="P-loop_NTPase"/>
</dbReference>
<keyword evidence="6" id="KW-1185">Reference proteome</keyword>
<proteinExistence type="predicted"/>
<dbReference type="CDD" id="cd03219">
    <property type="entry name" value="ABC_Mj1267_LivG_branched"/>
    <property type="match status" value="1"/>
</dbReference>
<dbReference type="PANTHER" id="PTHR45772">
    <property type="entry name" value="CONSERVED COMPONENT OF ABC TRANSPORTER FOR NATURAL AMINO ACIDS-RELATED"/>
    <property type="match status" value="1"/>
</dbReference>
<dbReference type="InterPro" id="IPR003593">
    <property type="entry name" value="AAA+_ATPase"/>
</dbReference>
<evidence type="ECO:0000256" key="1">
    <source>
        <dbReference type="ARBA" id="ARBA00022448"/>
    </source>
</evidence>
<dbReference type="PANTHER" id="PTHR45772:SF1">
    <property type="entry name" value="ABC TRANSPORTER ATP-BINDING PROTEIN"/>
    <property type="match status" value="1"/>
</dbReference>
<evidence type="ECO:0000313" key="5">
    <source>
        <dbReference type="EMBL" id="PXW64743.1"/>
    </source>
</evidence>
<reference evidence="5 6" key="1">
    <citation type="submission" date="2018-05" db="EMBL/GenBank/DDBJ databases">
        <title>Genomic Encyclopedia of Type Strains, Phase IV (KMG-IV): sequencing the most valuable type-strain genomes for metagenomic binning, comparative biology and taxonomic classification.</title>
        <authorList>
            <person name="Goeker M."/>
        </authorList>
    </citation>
    <scope>NUCLEOTIDE SEQUENCE [LARGE SCALE GENOMIC DNA]</scope>
    <source>
        <strain evidence="5 6">DSM 6462</strain>
    </source>
</reference>
<name>A0A2V3UI80_9HYPH</name>
<dbReference type="GO" id="GO:0016887">
    <property type="term" value="F:ATP hydrolysis activity"/>
    <property type="evidence" value="ECO:0007669"/>
    <property type="project" value="InterPro"/>
</dbReference>
<dbReference type="Pfam" id="PF00005">
    <property type="entry name" value="ABC_tran"/>
    <property type="match status" value="1"/>
</dbReference>
<keyword evidence="2" id="KW-0547">Nucleotide-binding</keyword>
<dbReference type="EMBL" id="QJJK01000001">
    <property type="protein sequence ID" value="PXW64743.1"/>
    <property type="molecule type" value="Genomic_DNA"/>
</dbReference>
<feature type="domain" description="ABC transporter" evidence="4">
    <location>
        <begin position="9"/>
        <end position="241"/>
    </location>
</feature>